<dbReference type="SUPFAM" id="SSF103473">
    <property type="entry name" value="MFS general substrate transporter"/>
    <property type="match status" value="1"/>
</dbReference>
<feature type="transmembrane region" description="Helical" evidence="7">
    <location>
        <begin position="177"/>
        <end position="195"/>
    </location>
</feature>
<dbReference type="Gene3D" id="1.20.1250.20">
    <property type="entry name" value="MFS general substrate transporter like domains"/>
    <property type="match status" value="1"/>
</dbReference>
<evidence type="ECO:0000256" key="4">
    <source>
        <dbReference type="ARBA" id="ARBA00022989"/>
    </source>
</evidence>
<feature type="transmembrane region" description="Helical" evidence="7">
    <location>
        <begin position="67"/>
        <end position="94"/>
    </location>
</feature>
<evidence type="ECO:0000256" key="1">
    <source>
        <dbReference type="ARBA" id="ARBA00004651"/>
    </source>
</evidence>
<feature type="transmembrane region" description="Helical" evidence="7">
    <location>
        <begin position="395"/>
        <end position="417"/>
    </location>
</feature>
<dbReference type="PANTHER" id="PTHR43124:SF3">
    <property type="entry name" value="CHLORAMPHENICOL EFFLUX PUMP RV0191"/>
    <property type="match status" value="1"/>
</dbReference>
<feature type="transmembrane region" description="Helical" evidence="7">
    <location>
        <begin position="330"/>
        <end position="350"/>
    </location>
</feature>
<keyword evidence="4 7" id="KW-1133">Transmembrane helix</keyword>
<feature type="transmembrane region" description="Helical" evidence="7">
    <location>
        <begin position="201"/>
        <end position="219"/>
    </location>
</feature>
<feature type="transmembrane region" description="Helical" evidence="7">
    <location>
        <begin position="370"/>
        <end position="389"/>
    </location>
</feature>
<dbReference type="Pfam" id="PF07690">
    <property type="entry name" value="MFS_1"/>
    <property type="match status" value="1"/>
</dbReference>
<comment type="subcellular location">
    <subcellularLocation>
        <location evidence="1">Cell membrane</location>
        <topology evidence="1">Multi-pass membrane protein</topology>
    </subcellularLocation>
</comment>
<keyword evidence="5 7" id="KW-0472">Membrane</keyword>
<feature type="region of interest" description="Disordered" evidence="6">
    <location>
        <begin position="1"/>
        <end position="41"/>
    </location>
</feature>
<evidence type="ECO:0000256" key="6">
    <source>
        <dbReference type="SAM" id="MobiDB-lite"/>
    </source>
</evidence>
<feature type="transmembrane region" description="Helical" evidence="7">
    <location>
        <begin position="246"/>
        <end position="269"/>
    </location>
</feature>
<protein>
    <submittedName>
        <fullName evidence="9">MFS transporter</fullName>
    </submittedName>
</protein>
<dbReference type="InterPro" id="IPR011701">
    <property type="entry name" value="MFS"/>
</dbReference>
<evidence type="ECO:0000256" key="7">
    <source>
        <dbReference type="SAM" id="Phobius"/>
    </source>
</evidence>
<keyword evidence="3 7" id="KW-0812">Transmembrane</keyword>
<evidence type="ECO:0000259" key="8">
    <source>
        <dbReference type="PROSITE" id="PS50850"/>
    </source>
</evidence>
<keyword evidence="2" id="KW-1003">Cell membrane</keyword>
<feature type="domain" description="Major facilitator superfamily (MFS) profile" evidence="8">
    <location>
        <begin position="49"/>
        <end position="419"/>
    </location>
</feature>
<feature type="transmembrane region" description="Helical" evidence="7">
    <location>
        <begin position="145"/>
        <end position="165"/>
    </location>
</feature>
<dbReference type="KEGG" id="ppel:H6H00_21890"/>
<dbReference type="AlphaFoldDB" id="A0A7G7MDH4"/>
<dbReference type="InterPro" id="IPR036259">
    <property type="entry name" value="MFS_trans_sf"/>
</dbReference>
<dbReference type="GO" id="GO:0005886">
    <property type="term" value="C:plasma membrane"/>
    <property type="evidence" value="ECO:0007669"/>
    <property type="project" value="UniProtKB-SubCell"/>
</dbReference>
<keyword evidence="10" id="KW-1185">Reference proteome</keyword>
<reference evidence="9 10" key="1">
    <citation type="submission" date="2020-08" db="EMBL/GenBank/DDBJ databases">
        <authorList>
            <person name="Mo P."/>
        </authorList>
    </citation>
    <scope>NUCLEOTIDE SEQUENCE [LARGE SCALE GENOMIC DNA]</scope>
    <source>
        <strain evidence="9 10">CGMCC 4.1532</strain>
    </source>
</reference>
<dbReference type="InterPro" id="IPR020846">
    <property type="entry name" value="MFS_dom"/>
</dbReference>
<evidence type="ECO:0000256" key="2">
    <source>
        <dbReference type="ARBA" id="ARBA00022475"/>
    </source>
</evidence>
<sequence length="426" mass="42941">MPCPETVIHPPWPGRRGGGKGWRASRGPGSAGAGREEEGRRVTTVPDTRLRLLQAAALTSTCDRFAIAPLLVVISLDLGASLAAVAGVASVYFLAYGLMQPVWGLVSDRIGRVRVMRIALVGAALGGIGSVLAPDLLVLGITRAVAGGCFAALIPTTLVYVGDAWPADVRQRPLSDVLAASSLGVAAATAGAGLLADVVGWRVVPGVTATAAVALWFALARLPEPDRAPTGGSPWHALRGVLRSPWAVAVLALAVSEGIVVLGVLTFLAPAAQSLGTTATVAGFLAAGYGLGALAWSRLVRRLVGRVPPAGLAAIGGAFLVAGWAVPATALNLVTIAVAGALVGGSWAFLHSTLQAWVTEVVPEQRASAVALFAASLFLGSAAGTALFAPLAEAGAYPLVFGLAVAAAVPVALLSAAGRRAYARRG</sequence>
<dbReference type="Proteomes" id="UP000515728">
    <property type="component" value="Chromosome"/>
</dbReference>
<dbReference type="PROSITE" id="PS50850">
    <property type="entry name" value="MFS"/>
    <property type="match status" value="1"/>
</dbReference>
<proteinExistence type="predicted"/>
<evidence type="ECO:0000313" key="10">
    <source>
        <dbReference type="Proteomes" id="UP000515728"/>
    </source>
</evidence>
<organism evidence="9 10">
    <name type="scientific">Pseudonocardia petroleophila</name>
    <dbReference type="NCBI Taxonomy" id="37331"/>
    <lineage>
        <taxon>Bacteria</taxon>
        <taxon>Bacillati</taxon>
        <taxon>Actinomycetota</taxon>
        <taxon>Actinomycetes</taxon>
        <taxon>Pseudonocardiales</taxon>
        <taxon>Pseudonocardiaceae</taxon>
        <taxon>Pseudonocardia</taxon>
    </lineage>
</organism>
<feature type="transmembrane region" description="Helical" evidence="7">
    <location>
        <begin position="115"/>
        <end position="133"/>
    </location>
</feature>
<dbReference type="GO" id="GO:0022857">
    <property type="term" value="F:transmembrane transporter activity"/>
    <property type="evidence" value="ECO:0007669"/>
    <property type="project" value="InterPro"/>
</dbReference>
<evidence type="ECO:0000313" key="9">
    <source>
        <dbReference type="EMBL" id="QNG50835.1"/>
    </source>
</evidence>
<evidence type="ECO:0000256" key="3">
    <source>
        <dbReference type="ARBA" id="ARBA00022692"/>
    </source>
</evidence>
<dbReference type="InterPro" id="IPR050189">
    <property type="entry name" value="MFS_Efflux_Transporters"/>
</dbReference>
<accession>A0A7G7MDH4</accession>
<dbReference type="EMBL" id="CP060131">
    <property type="protein sequence ID" value="QNG50835.1"/>
    <property type="molecule type" value="Genomic_DNA"/>
</dbReference>
<dbReference type="PANTHER" id="PTHR43124">
    <property type="entry name" value="PURINE EFFLUX PUMP PBUE"/>
    <property type="match status" value="1"/>
</dbReference>
<name>A0A7G7MDH4_9PSEU</name>
<gene>
    <name evidence="9" type="ORF">H6H00_21890</name>
</gene>
<feature type="transmembrane region" description="Helical" evidence="7">
    <location>
        <begin position="303"/>
        <end position="324"/>
    </location>
</feature>
<evidence type="ECO:0000256" key="5">
    <source>
        <dbReference type="ARBA" id="ARBA00023136"/>
    </source>
</evidence>
<feature type="transmembrane region" description="Helical" evidence="7">
    <location>
        <begin position="275"/>
        <end position="296"/>
    </location>
</feature>